<proteinExistence type="inferred from homology"/>
<reference evidence="12" key="1">
    <citation type="submission" date="2023-06" db="EMBL/GenBank/DDBJ databases">
        <title>Genome-scale phylogeny and comparative genomics of the fungal order Sordariales.</title>
        <authorList>
            <consortium name="Lawrence Berkeley National Laboratory"/>
            <person name="Hensen N."/>
            <person name="Bonometti L."/>
            <person name="Westerberg I."/>
            <person name="Brannstrom I.O."/>
            <person name="Guillou S."/>
            <person name="Cros-Aarteil S."/>
            <person name="Calhoun S."/>
            <person name="Haridas S."/>
            <person name="Kuo A."/>
            <person name="Mondo S."/>
            <person name="Pangilinan J."/>
            <person name="Riley R."/>
            <person name="Labutti K."/>
            <person name="Andreopoulos B."/>
            <person name="Lipzen A."/>
            <person name="Chen C."/>
            <person name="Yanf M."/>
            <person name="Daum C."/>
            <person name="Ng V."/>
            <person name="Clum A."/>
            <person name="Steindorff A."/>
            <person name="Ohm R."/>
            <person name="Martin F."/>
            <person name="Silar P."/>
            <person name="Natvig D."/>
            <person name="Lalanne C."/>
            <person name="Gautier V."/>
            <person name="Ament-Velasquez S.L."/>
            <person name="Kruys A."/>
            <person name="Hutchinson M.I."/>
            <person name="Powell A.J."/>
            <person name="Barry K."/>
            <person name="Miller A.N."/>
            <person name="Grigoriev I.V."/>
            <person name="Debuchy R."/>
            <person name="Gladieux P."/>
            <person name="Thoren M.H."/>
            <person name="Johannesson H."/>
        </authorList>
    </citation>
    <scope>NUCLEOTIDE SEQUENCE</scope>
    <source>
        <strain evidence="12">CBS 540.89</strain>
    </source>
</reference>
<sequence>MDLSELQTRLNLFLDHAATTFQKVPGSAVLIRYVRSSYQNDPVRSAIELVLVIFFIRYLLSPSYSTSKVNYVKLTEDEIDELVEEWTPEPLVAPLTPLEETSLEKLPVLVGPSGPKSKLSTGKTVTNLASYNFYNLNANEQIKEKAIQTLRTYGVGPCGPPQFYGTQDVHMKAEADIASYLGTEKCIVYAQAFSAISSVIPAFCKRGDVIVADRAVNYSIRRGLEISRSNIRWYNHNDFDDLEQVMKKVVVEQKKKGRLTRRFIVTEGLFETMGDMNDLPKLVELKERYKFRIILDETWSFGVLGRTGRGLTEHQNVDPTQIDMIVGSLAGPLIAAAAYTFSAALPAMLAMTASESLNVLQSNPEILSGCRENVRLLRGQLEGRSEWVSCTSAVENPVQLLVVKEEVCRARRLGVEDQERLLQECADEALANGVLITRLKGMSISSHNSLKDGQWTVQPALKVCVTSGLSKKDIEKAGVTIRHAITKVMTKKTNNKLNLPAA</sequence>
<keyword evidence="6 12" id="KW-0808">Transferase</keyword>
<organism evidence="12 13">
    <name type="scientific">Apiosordaria backusii</name>
    <dbReference type="NCBI Taxonomy" id="314023"/>
    <lineage>
        <taxon>Eukaryota</taxon>
        <taxon>Fungi</taxon>
        <taxon>Dikarya</taxon>
        <taxon>Ascomycota</taxon>
        <taxon>Pezizomycotina</taxon>
        <taxon>Sordariomycetes</taxon>
        <taxon>Sordariomycetidae</taxon>
        <taxon>Sordariales</taxon>
        <taxon>Lasiosphaeriaceae</taxon>
        <taxon>Apiosordaria</taxon>
    </lineage>
</organism>
<dbReference type="PANTHER" id="PTHR13693:SF2">
    <property type="entry name" value="SERINE PALMITOYLTRANSFERASE 1"/>
    <property type="match status" value="1"/>
</dbReference>
<dbReference type="EMBL" id="JAUKTV010000012">
    <property type="protein sequence ID" value="KAK0721405.1"/>
    <property type="molecule type" value="Genomic_DNA"/>
</dbReference>
<dbReference type="Pfam" id="PF00155">
    <property type="entry name" value="Aminotran_1_2"/>
    <property type="match status" value="1"/>
</dbReference>
<evidence type="ECO:0000259" key="11">
    <source>
        <dbReference type="Pfam" id="PF00155"/>
    </source>
</evidence>
<comment type="similarity">
    <text evidence="4">Belongs to the class-II pyridoxal-phosphate-dependent aminotransferase family.</text>
</comment>
<evidence type="ECO:0000256" key="9">
    <source>
        <dbReference type="ARBA" id="ARBA00023098"/>
    </source>
</evidence>
<dbReference type="GO" id="GO:0016020">
    <property type="term" value="C:membrane"/>
    <property type="evidence" value="ECO:0007669"/>
    <property type="project" value="GOC"/>
</dbReference>
<evidence type="ECO:0000256" key="5">
    <source>
        <dbReference type="ARBA" id="ARBA00013220"/>
    </source>
</evidence>
<dbReference type="AlphaFoldDB" id="A0AA40ASW6"/>
<evidence type="ECO:0000256" key="1">
    <source>
        <dbReference type="ARBA" id="ARBA00001933"/>
    </source>
</evidence>
<evidence type="ECO:0000256" key="3">
    <source>
        <dbReference type="ARBA" id="ARBA00004991"/>
    </source>
</evidence>
<evidence type="ECO:0000256" key="2">
    <source>
        <dbReference type="ARBA" id="ARBA00004760"/>
    </source>
</evidence>
<evidence type="ECO:0000256" key="4">
    <source>
        <dbReference type="ARBA" id="ARBA00008392"/>
    </source>
</evidence>
<feature type="domain" description="Aminotransferase class I/classII large" evidence="11">
    <location>
        <begin position="124"/>
        <end position="330"/>
    </location>
</feature>
<dbReference type="GO" id="GO:0004758">
    <property type="term" value="F:serine C-palmitoyltransferase activity"/>
    <property type="evidence" value="ECO:0007669"/>
    <property type="project" value="TreeGrafter"/>
</dbReference>
<evidence type="ECO:0000256" key="8">
    <source>
        <dbReference type="ARBA" id="ARBA00022919"/>
    </source>
</evidence>
<comment type="pathway">
    <text evidence="3">Sphingolipid metabolism.</text>
</comment>
<name>A0AA40ASW6_9PEZI</name>
<keyword evidence="9" id="KW-0443">Lipid metabolism</keyword>
<dbReference type="Gene3D" id="3.40.640.10">
    <property type="entry name" value="Type I PLP-dependent aspartate aminotransferase-like (Major domain)"/>
    <property type="match status" value="1"/>
</dbReference>
<evidence type="ECO:0000313" key="12">
    <source>
        <dbReference type="EMBL" id="KAK0721405.1"/>
    </source>
</evidence>
<dbReference type="InterPro" id="IPR015424">
    <property type="entry name" value="PyrdxlP-dep_Trfase"/>
</dbReference>
<evidence type="ECO:0000256" key="10">
    <source>
        <dbReference type="ARBA" id="ARBA00023315"/>
    </source>
</evidence>
<comment type="caution">
    <text evidence="12">The sequence shown here is derived from an EMBL/GenBank/DDBJ whole genome shotgun (WGS) entry which is preliminary data.</text>
</comment>
<dbReference type="InterPro" id="IPR015421">
    <property type="entry name" value="PyrdxlP-dep_Trfase_major"/>
</dbReference>
<dbReference type="PANTHER" id="PTHR13693">
    <property type="entry name" value="CLASS II AMINOTRANSFERASE/8-AMINO-7-OXONONANOATE SYNTHASE"/>
    <property type="match status" value="1"/>
</dbReference>
<dbReference type="SUPFAM" id="SSF53383">
    <property type="entry name" value="PLP-dependent transferases"/>
    <property type="match status" value="1"/>
</dbReference>
<dbReference type="InterPro" id="IPR004839">
    <property type="entry name" value="Aminotransferase_I/II_large"/>
</dbReference>
<dbReference type="Proteomes" id="UP001172159">
    <property type="component" value="Unassembled WGS sequence"/>
</dbReference>
<comment type="pathway">
    <text evidence="2">Lipid metabolism; sphingolipid metabolism.</text>
</comment>
<dbReference type="InterPro" id="IPR050087">
    <property type="entry name" value="AON_synthase_class-II"/>
</dbReference>
<dbReference type="GO" id="GO:0046513">
    <property type="term" value="P:ceramide biosynthetic process"/>
    <property type="evidence" value="ECO:0007669"/>
    <property type="project" value="TreeGrafter"/>
</dbReference>
<gene>
    <name evidence="12" type="ORF">B0T21DRAFT_373560</name>
</gene>
<comment type="cofactor">
    <cofactor evidence="1">
        <name>pyridoxal 5'-phosphate</name>
        <dbReference type="ChEBI" id="CHEBI:597326"/>
    </cofactor>
</comment>
<dbReference type="GO" id="GO:0030170">
    <property type="term" value="F:pyridoxal phosphate binding"/>
    <property type="evidence" value="ECO:0007669"/>
    <property type="project" value="InterPro"/>
</dbReference>
<dbReference type="GO" id="GO:0005783">
    <property type="term" value="C:endoplasmic reticulum"/>
    <property type="evidence" value="ECO:0007669"/>
    <property type="project" value="TreeGrafter"/>
</dbReference>
<keyword evidence="7" id="KW-0663">Pyridoxal phosphate</keyword>
<evidence type="ECO:0000256" key="6">
    <source>
        <dbReference type="ARBA" id="ARBA00022679"/>
    </source>
</evidence>
<accession>A0AA40ASW6</accession>
<keyword evidence="13" id="KW-1185">Reference proteome</keyword>
<evidence type="ECO:0000256" key="7">
    <source>
        <dbReference type="ARBA" id="ARBA00022898"/>
    </source>
</evidence>
<keyword evidence="10" id="KW-0012">Acyltransferase</keyword>
<protein>
    <recommendedName>
        <fullName evidence="5">serine C-palmitoyltransferase</fullName>
        <ecNumber evidence="5">2.3.1.50</ecNumber>
    </recommendedName>
</protein>
<dbReference type="GO" id="GO:0046512">
    <property type="term" value="P:sphingosine biosynthetic process"/>
    <property type="evidence" value="ECO:0007669"/>
    <property type="project" value="TreeGrafter"/>
</dbReference>
<keyword evidence="8" id="KW-0746">Sphingolipid metabolism</keyword>
<dbReference type="EC" id="2.3.1.50" evidence="5"/>
<evidence type="ECO:0000313" key="13">
    <source>
        <dbReference type="Proteomes" id="UP001172159"/>
    </source>
</evidence>